<name>A0A4E9EMC7_GIBZA</name>
<dbReference type="EMBL" id="CAAKMV010000196">
    <property type="protein sequence ID" value="VIO64236.1"/>
    <property type="molecule type" value="Genomic_DNA"/>
</dbReference>
<dbReference type="InterPro" id="IPR021833">
    <property type="entry name" value="DUF3425"/>
</dbReference>
<comment type="similarity">
    <text evidence="1">Belongs to the short-chain dehydrogenases/reductases (SDR) family.</text>
</comment>
<dbReference type="SUPFAM" id="SSF51735">
    <property type="entry name" value="NAD(P)-binding Rossmann-fold domains"/>
    <property type="match status" value="1"/>
</dbReference>
<feature type="region of interest" description="Disordered" evidence="4">
    <location>
        <begin position="1"/>
        <end position="72"/>
    </location>
</feature>
<dbReference type="AlphaFoldDB" id="A0A4E9EMC7"/>
<proteinExistence type="inferred from homology"/>
<dbReference type="PANTHER" id="PTHR24320">
    <property type="entry name" value="RETINOL DEHYDROGENASE"/>
    <property type="match status" value="1"/>
</dbReference>
<keyword evidence="3" id="KW-0560">Oxidoreductase</keyword>
<evidence type="ECO:0000313" key="5">
    <source>
        <dbReference type="EMBL" id="VIO64236.1"/>
    </source>
</evidence>
<feature type="compositionally biased region" description="Polar residues" evidence="4">
    <location>
        <begin position="44"/>
        <end position="58"/>
    </location>
</feature>
<dbReference type="PANTHER" id="PTHR24320:SF236">
    <property type="entry name" value="SHORT-CHAIN DEHYDROGENASE-RELATED"/>
    <property type="match status" value="1"/>
</dbReference>
<dbReference type="Pfam" id="PF11905">
    <property type="entry name" value="DUF3425"/>
    <property type="match status" value="1"/>
</dbReference>
<dbReference type="Pfam" id="PF00106">
    <property type="entry name" value="adh_short"/>
    <property type="match status" value="1"/>
</dbReference>
<dbReference type="CDD" id="cd14688">
    <property type="entry name" value="bZIP_YAP"/>
    <property type="match status" value="1"/>
</dbReference>
<protein>
    <recommendedName>
        <fullName evidence="6">BZIP domain-containing protein</fullName>
    </recommendedName>
</protein>
<evidence type="ECO:0000256" key="2">
    <source>
        <dbReference type="ARBA" id="ARBA00022857"/>
    </source>
</evidence>
<evidence type="ECO:0000256" key="1">
    <source>
        <dbReference type="ARBA" id="ARBA00006484"/>
    </source>
</evidence>
<evidence type="ECO:0000256" key="4">
    <source>
        <dbReference type="SAM" id="MobiDB-lite"/>
    </source>
</evidence>
<dbReference type="GO" id="GO:0016491">
    <property type="term" value="F:oxidoreductase activity"/>
    <property type="evidence" value="ECO:0007669"/>
    <property type="project" value="UniProtKB-KW"/>
</dbReference>
<sequence>METNWKPFMKSTADDWTSIPDPAQRKRIQNRLSQRARRMRQKKAITQSDSGSVTTDASSAGDAMPSPDQGQSFAQHDLNTVVVDTLGTSPLADSHFIILADMTACAALAVIAECLNLDCQPRPGFHIKALFLELPSAIAPTDLQKVVPHKPYLDMLPWASLRDKLLQSVSVINEDEFMADMRSGNLRVWGQVPWDPMGWEVTPDFARRWWFLIDAGIVRTSNFWRSQRGEPPLTIHALYLINDISKHLAPRSATMSATFTQLFPSKPAYKEEHIPSLNAKVFLVTGGTNGVGLELVNILYSKGGTVYIPCRSETKAAKTIKTIQTSHPDSPGQLKYLPLDLNDLTSVAACASAFLEQETRLDVLWNNAGISYAPPDEVTVQGYEPHMGINCLAPFLLTKLLLPVLKRTASISSEPSTRVIFVASGMVDSSPRGGIPLEELHPGKPSRDLARNYTISKTGNWFLASEFDRRMRTDGIIFIAQNPGNLLTNIWERVPWFLKAPIRILLHPPIKGAYSELWAGLSTEIKLEDGGRYGVPWGKWHSGPRKDLLLSLKTKGDGGSGVAVAFWDWCEKETASFVKD</sequence>
<dbReference type="InterPro" id="IPR036291">
    <property type="entry name" value="NAD(P)-bd_dom_sf"/>
</dbReference>
<dbReference type="PRINTS" id="PR00081">
    <property type="entry name" value="GDHRDH"/>
</dbReference>
<dbReference type="InterPro" id="IPR002347">
    <property type="entry name" value="SDR_fam"/>
</dbReference>
<keyword evidence="2" id="KW-0521">NADP</keyword>
<organism evidence="5">
    <name type="scientific">Gibberella zeae</name>
    <name type="common">Wheat head blight fungus</name>
    <name type="synonym">Fusarium graminearum</name>
    <dbReference type="NCBI Taxonomy" id="5518"/>
    <lineage>
        <taxon>Eukaryota</taxon>
        <taxon>Fungi</taxon>
        <taxon>Dikarya</taxon>
        <taxon>Ascomycota</taxon>
        <taxon>Pezizomycotina</taxon>
        <taxon>Sordariomycetes</taxon>
        <taxon>Hypocreomycetidae</taxon>
        <taxon>Hypocreales</taxon>
        <taxon>Nectriaceae</taxon>
        <taxon>Fusarium</taxon>
    </lineage>
</organism>
<dbReference type="Gene3D" id="3.40.50.720">
    <property type="entry name" value="NAD(P)-binding Rossmann-like Domain"/>
    <property type="match status" value="1"/>
</dbReference>
<reference evidence="5" key="1">
    <citation type="submission" date="2019-04" db="EMBL/GenBank/DDBJ databases">
        <authorList>
            <person name="Melise S."/>
            <person name="Noan J."/>
            <person name="Okalmin O."/>
        </authorList>
    </citation>
    <scope>NUCLEOTIDE SEQUENCE</scope>
    <source>
        <strain evidence="5">FN9</strain>
    </source>
</reference>
<feature type="compositionally biased region" description="Basic residues" evidence="4">
    <location>
        <begin position="25"/>
        <end position="43"/>
    </location>
</feature>
<evidence type="ECO:0008006" key="6">
    <source>
        <dbReference type="Google" id="ProtNLM"/>
    </source>
</evidence>
<gene>
    <name evidence="5" type="ORF">FUG_LOCUS562381</name>
</gene>
<accession>A0A4E9EMC7</accession>
<evidence type="ECO:0000256" key="3">
    <source>
        <dbReference type="ARBA" id="ARBA00023002"/>
    </source>
</evidence>